<dbReference type="KEGG" id="woc:BA177_16200"/>
<name>A0A193LJ90_9GAMM</name>
<protein>
    <submittedName>
        <fullName evidence="2">Uncharacterized protein</fullName>
    </submittedName>
</protein>
<dbReference type="Proteomes" id="UP000092695">
    <property type="component" value="Chromosome"/>
</dbReference>
<feature type="transmembrane region" description="Helical" evidence="1">
    <location>
        <begin position="29"/>
        <end position="49"/>
    </location>
</feature>
<evidence type="ECO:0000256" key="1">
    <source>
        <dbReference type="SAM" id="Phobius"/>
    </source>
</evidence>
<dbReference type="RefSeq" id="WP_068617926.1">
    <property type="nucleotide sequence ID" value="NZ_CP016268.1"/>
</dbReference>
<evidence type="ECO:0000313" key="3">
    <source>
        <dbReference type="Proteomes" id="UP000092695"/>
    </source>
</evidence>
<dbReference type="AlphaFoldDB" id="A0A193LJ90"/>
<accession>A0A193LJ90</accession>
<evidence type="ECO:0000313" key="2">
    <source>
        <dbReference type="EMBL" id="ANO52521.1"/>
    </source>
</evidence>
<sequence>MKKSLKAGLLSGLIFPGLGHFVVGAYRRGTVLLLVTAAALWKIVSIAVARAMEVVAQINNGEIAPDIMSVQRAVENSTGGVDSRVGSYLLVVLLVCWVIGIVDSYRLGTELDKKALQVDGLADP</sequence>
<organism evidence="2 3">
    <name type="scientific">Woeseia oceani</name>
    <dbReference type="NCBI Taxonomy" id="1548547"/>
    <lineage>
        <taxon>Bacteria</taxon>
        <taxon>Pseudomonadati</taxon>
        <taxon>Pseudomonadota</taxon>
        <taxon>Gammaproteobacteria</taxon>
        <taxon>Woeseiales</taxon>
        <taxon>Woeseiaceae</taxon>
        <taxon>Woeseia</taxon>
    </lineage>
</organism>
<keyword evidence="1" id="KW-1133">Transmembrane helix</keyword>
<reference evidence="2 3" key="1">
    <citation type="submission" date="2016-06" db="EMBL/GenBank/DDBJ databases">
        <title>Complete genome sequence of a deep-branching marine Gamma Proteobacterium Woeseia oceani type strain XK5.</title>
        <authorList>
            <person name="Mu D."/>
            <person name="Du Z."/>
        </authorList>
    </citation>
    <scope>NUCLEOTIDE SEQUENCE [LARGE SCALE GENOMIC DNA]</scope>
    <source>
        <strain evidence="2 3">XK5</strain>
    </source>
</reference>
<feature type="transmembrane region" description="Helical" evidence="1">
    <location>
        <begin position="85"/>
        <end position="102"/>
    </location>
</feature>
<proteinExistence type="predicted"/>
<keyword evidence="3" id="KW-1185">Reference proteome</keyword>
<dbReference type="EMBL" id="CP016268">
    <property type="protein sequence ID" value="ANO52521.1"/>
    <property type="molecule type" value="Genomic_DNA"/>
</dbReference>
<dbReference type="OrthoDB" id="8704084at2"/>
<keyword evidence="1" id="KW-0472">Membrane</keyword>
<gene>
    <name evidence="2" type="ORF">BA177_16200</name>
</gene>
<keyword evidence="1" id="KW-0812">Transmembrane</keyword>